<dbReference type="Pfam" id="PF00400">
    <property type="entry name" value="WD40"/>
    <property type="match status" value="2"/>
</dbReference>
<evidence type="ECO:0000256" key="3">
    <source>
        <dbReference type="PROSITE-ProRule" id="PRU00221"/>
    </source>
</evidence>
<feature type="region of interest" description="Disordered" evidence="4">
    <location>
        <begin position="1"/>
        <end position="42"/>
    </location>
</feature>
<dbReference type="InterPro" id="IPR020472">
    <property type="entry name" value="WD40_PAC1"/>
</dbReference>
<dbReference type="InterPro" id="IPR019775">
    <property type="entry name" value="WD40_repeat_CS"/>
</dbReference>
<gene>
    <name evidence="6" type="ORF">ACHAWO_008039</name>
</gene>
<keyword evidence="1 3" id="KW-0853">WD repeat</keyword>
<dbReference type="PANTHER" id="PTHR44666:SF1">
    <property type="entry name" value="WD REPEAT-CONTAINING PROTEIN 53"/>
    <property type="match status" value="1"/>
</dbReference>
<dbReference type="InterPro" id="IPR001680">
    <property type="entry name" value="WD40_rpt"/>
</dbReference>
<evidence type="ECO:0000313" key="7">
    <source>
        <dbReference type="Proteomes" id="UP001530400"/>
    </source>
</evidence>
<accession>A0ABD3P8N2</accession>
<evidence type="ECO:0000256" key="4">
    <source>
        <dbReference type="SAM" id="MobiDB-lite"/>
    </source>
</evidence>
<dbReference type="Proteomes" id="UP001530400">
    <property type="component" value="Unassembled WGS sequence"/>
</dbReference>
<dbReference type="PROSITE" id="PS00678">
    <property type="entry name" value="WD_REPEATS_1"/>
    <property type="match status" value="2"/>
</dbReference>
<evidence type="ECO:0000259" key="5">
    <source>
        <dbReference type="Pfam" id="PF12894"/>
    </source>
</evidence>
<evidence type="ECO:0000256" key="1">
    <source>
        <dbReference type="ARBA" id="ARBA00022574"/>
    </source>
</evidence>
<dbReference type="EMBL" id="JALLPJ020000741">
    <property type="protein sequence ID" value="KAL3784049.1"/>
    <property type="molecule type" value="Genomic_DNA"/>
</dbReference>
<dbReference type="Pfam" id="PF12894">
    <property type="entry name" value="ANAPC4_WD40"/>
    <property type="match status" value="1"/>
</dbReference>
<feature type="repeat" description="WD" evidence="3">
    <location>
        <begin position="397"/>
        <end position="430"/>
    </location>
</feature>
<organism evidence="6 7">
    <name type="scientific">Cyclotella atomus</name>
    <dbReference type="NCBI Taxonomy" id="382360"/>
    <lineage>
        <taxon>Eukaryota</taxon>
        <taxon>Sar</taxon>
        <taxon>Stramenopiles</taxon>
        <taxon>Ochrophyta</taxon>
        <taxon>Bacillariophyta</taxon>
        <taxon>Coscinodiscophyceae</taxon>
        <taxon>Thalassiosirophycidae</taxon>
        <taxon>Stephanodiscales</taxon>
        <taxon>Stephanodiscaceae</taxon>
        <taxon>Cyclotella</taxon>
    </lineage>
</organism>
<feature type="repeat" description="WD" evidence="3">
    <location>
        <begin position="73"/>
        <end position="97"/>
    </location>
</feature>
<sequence length="529" mass="57915">MNEYHYSTSFLSSPLSSSPQQTMASKPTFTPPKLQKRSLKGHQKPVLCLAHSSERLAYTSRPNSSNDNATHPSLLLSGSEDGTSRLWDLRTNKTVYCMVLPKSEAGEVLEVTSVAFHPNILDGSRDDGCMVEVNDGILDGSKDCTVNVSASNQVYGYDLRYHAMPLTTQSKALPSPIISTPHIHLSNHFQCTDEINQLSFSYPKHNEAKKEYFVSAACDSGKVHICQNVPYAHHVHNQQQQANENVKLLRHAESELHAIVSCSVFRPRVNDLQIASCGMDCRVKLWDVKKPSMVQSKQESIHDGSIFWYVLYRKPLYSYSVKTLADLENSSQLCNPPFVHSLSWSPSGRYLAAGLGDGSCLILSAEGRKLIEACILGWSVGGHKASVAAVCFPCFGLAGNVSKKAAMNGTADDRLLISAGNDGNIFFWDLGRDIVGNDAADPAIYLSGNKINQVDSNVTSKLETLDLAESSDDIIPEDLLSSPPKVLFQIPHQKKANWICAKAVDATSPCSLFVADTTNNISMYSLILS</sequence>
<feature type="compositionally biased region" description="Polar residues" evidence="4">
    <location>
        <begin position="60"/>
        <end position="71"/>
    </location>
</feature>
<dbReference type="InterPro" id="IPR015943">
    <property type="entry name" value="WD40/YVTN_repeat-like_dom_sf"/>
</dbReference>
<feature type="region of interest" description="Disordered" evidence="4">
    <location>
        <begin position="58"/>
        <end position="77"/>
    </location>
</feature>
<dbReference type="PANTHER" id="PTHR44666">
    <property type="entry name" value="WD REPEAT-CONTAINING PROTEIN 53"/>
    <property type="match status" value="1"/>
</dbReference>
<dbReference type="SUPFAM" id="SSF50978">
    <property type="entry name" value="WD40 repeat-like"/>
    <property type="match status" value="1"/>
</dbReference>
<protein>
    <recommendedName>
        <fullName evidence="5">Anaphase-promoting complex subunit 4-like WD40 domain-containing protein</fullName>
    </recommendedName>
</protein>
<dbReference type="PROSITE" id="PS50082">
    <property type="entry name" value="WD_REPEATS_2"/>
    <property type="match status" value="2"/>
</dbReference>
<dbReference type="SMART" id="SM00320">
    <property type="entry name" value="WD40"/>
    <property type="match status" value="4"/>
</dbReference>
<dbReference type="PRINTS" id="PR00320">
    <property type="entry name" value="GPROTEINBRPT"/>
</dbReference>
<dbReference type="InterPro" id="IPR042453">
    <property type="entry name" value="WDR53"/>
</dbReference>
<dbReference type="InterPro" id="IPR036322">
    <property type="entry name" value="WD40_repeat_dom_sf"/>
</dbReference>
<feature type="compositionally biased region" description="Low complexity" evidence="4">
    <location>
        <begin position="7"/>
        <end position="22"/>
    </location>
</feature>
<dbReference type="AlphaFoldDB" id="A0ABD3P8N2"/>
<keyword evidence="2" id="KW-0677">Repeat</keyword>
<keyword evidence="7" id="KW-1185">Reference proteome</keyword>
<reference evidence="6 7" key="1">
    <citation type="submission" date="2024-10" db="EMBL/GenBank/DDBJ databases">
        <title>Updated reference genomes for cyclostephanoid diatoms.</title>
        <authorList>
            <person name="Roberts W.R."/>
            <person name="Alverson A.J."/>
        </authorList>
    </citation>
    <scope>NUCLEOTIDE SEQUENCE [LARGE SCALE GENOMIC DNA]</scope>
    <source>
        <strain evidence="6 7">AJA010-31</strain>
    </source>
</reference>
<proteinExistence type="predicted"/>
<evidence type="ECO:0000256" key="2">
    <source>
        <dbReference type="ARBA" id="ARBA00022737"/>
    </source>
</evidence>
<name>A0ABD3P8N2_9STRA</name>
<feature type="domain" description="Anaphase-promoting complex subunit 4-like WD40" evidence="5">
    <location>
        <begin position="339"/>
        <end position="374"/>
    </location>
</feature>
<dbReference type="Gene3D" id="2.130.10.10">
    <property type="entry name" value="YVTN repeat-like/Quinoprotein amine dehydrogenase"/>
    <property type="match status" value="3"/>
</dbReference>
<comment type="caution">
    <text evidence="6">The sequence shown here is derived from an EMBL/GenBank/DDBJ whole genome shotgun (WGS) entry which is preliminary data.</text>
</comment>
<evidence type="ECO:0000313" key="6">
    <source>
        <dbReference type="EMBL" id="KAL3784049.1"/>
    </source>
</evidence>
<dbReference type="InterPro" id="IPR024977">
    <property type="entry name" value="Apc4-like_WD40_dom"/>
</dbReference>